<dbReference type="Pfam" id="PF00571">
    <property type="entry name" value="CBS"/>
    <property type="match status" value="2"/>
</dbReference>
<dbReference type="KEGG" id="dsf:UWK_00186"/>
<dbReference type="PANTHER" id="PTHR22777:SF17">
    <property type="entry name" value="UPF0053 PROTEIN SLL0260"/>
    <property type="match status" value="1"/>
</dbReference>
<evidence type="ECO:0000313" key="6">
    <source>
        <dbReference type="Proteomes" id="UP000011721"/>
    </source>
</evidence>
<dbReference type="Gene3D" id="3.10.580.10">
    <property type="entry name" value="CBS-domain"/>
    <property type="match status" value="1"/>
</dbReference>
<dbReference type="EMBL" id="CP003985">
    <property type="protein sequence ID" value="AGF76772.1"/>
    <property type="molecule type" value="Genomic_DNA"/>
</dbReference>
<dbReference type="SMART" id="SM00116">
    <property type="entry name" value="CBS"/>
    <property type="match status" value="2"/>
</dbReference>
<feature type="domain" description="CBS" evidence="4">
    <location>
        <begin position="78"/>
        <end position="137"/>
    </location>
</feature>
<name>M1P4Y4_DESSD</name>
<dbReference type="GO" id="GO:0005886">
    <property type="term" value="C:plasma membrane"/>
    <property type="evidence" value="ECO:0007669"/>
    <property type="project" value="TreeGrafter"/>
</dbReference>
<evidence type="ECO:0000256" key="1">
    <source>
        <dbReference type="ARBA" id="ARBA00022737"/>
    </source>
</evidence>
<evidence type="ECO:0000259" key="4">
    <source>
        <dbReference type="PROSITE" id="PS51371"/>
    </source>
</evidence>
<sequence>MTKENLEEPAAPAEKKTLLARLTSLLRFGRGPETTEDLEQEIQELLEEGEEQGLISSLEERMINSIFDFHDTLVGEVMTPSTEIVSADIGTDMNVLVDLVIEKGFTRIPIYRDTVDNIVGIVHAKNLLQMCARAHEGKGLEDFLNPPRVISEDKPIVDLLREFQKQKVHVAVVADEFGAVRGLVTLEDILEEIVGEIDDESDVERSLLQVINENSVQVKAQADIEVIEDYFGVTTAEGNYESIGGFVIFLLGRLAVVGDTVDAEGLRFTVLGASRRQIDLLRVDRLPLPGEEDK</sequence>
<dbReference type="SMART" id="SM01091">
    <property type="entry name" value="CorC_HlyC"/>
    <property type="match status" value="1"/>
</dbReference>
<dbReference type="PATRIC" id="fig|1167006.5.peg.209"/>
<protein>
    <submittedName>
        <fullName evidence="5">CBS domain-containing protein</fullName>
    </submittedName>
</protein>
<dbReference type="Proteomes" id="UP000011721">
    <property type="component" value="Chromosome"/>
</dbReference>
<dbReference type="SUPFAM" id="SSF56176">
    <property type="entry name" value="FAD-binding/transporter-associated domain-like"/>
    <property type="match status" value="1"/>
</dbReference>
<dbReference type="SUPFAM" id="SSF54631">
    <property type="entry name" value="CBS-domain pair"/>
    <property type="match status" value="1"/>
</dbReference>
<keyword evidence="2 3" id="KW-0129">CBS domain</keyword>
<dbReference type="FunFam" id="3.10.580.10:FF:000002">
    <property type="entry name" value="Magnesium/cobalt efflux protein CorC"/>
    <property type="match status" value="1"/>
</dbReference>
<dbReference type="PROSITE" id="PS51371">
    <property type="entry name" value="CBS"/>
    <property type="match status" value="2"/>
</dbReference>
<keyword evidence="1" id="KW-0677">Repeat</keyword>
<dbReference type="InterPro" id="IPR036318">
    <property type="entry name" value="FAD-bd_PCMH-like_sf"/>
</dbReference>
<dbReference type="InterPro" id="IPR046342">
    <property type="entry name" value="CBS_dom_sf"/>
</dbReference>
<dbReference type="RefSeq" id="WP_015402471.1">
    <property type="nucleotide sequence ID" value="NC_020304.1"/>
</dbReference>
<gene>
    <name evidence="5" type="ordered locus">UWK_00186</name>
</gene>
<dbReference type="CDD" id="cd04590">
    <property type="entry name" value="CBS_pair_CorC_HlyC_assoc"/>
    <property type="match status" value="1"/>
</dbReference>
<reference evidence="6" key="1">
    <citation type="journal article" date="2013" name="Stand. Genomic Sci.">
        <title>Complete genome sequence of Desulfocapsa sulfexigens, a marine deltaproteobacterium specialized in disproportionating inorganic sulfur compounds.</title>
        <authorList>
            <person name="Finster K.W."/>
            <person name="Kjeldsen K.U."/>
            <person name="Kube M."/>
            <person name="Reinhardt R."/>
            <person name="Mussmann M."/>
            <person name="Amann R."/>
            <person name="Schreiber L."/>
        </authorList>
    </citation>
    <scope>NUCLEOTIDE SEQUENCE [LARGE SCALE GENOMIC DNA]</scope>
    <source>
        <strain evidence="6">DSM 10523 / SB164P1</strain>
    </source>
</reference>
<dbReference type="eggNOG" id="COG1253">
    <property type="taxonomic scope" value="Bacteria"/>
</dbReference>
<keyword evidence="6" id="KW-1185">Reference proteome</keyword>
<dbReference type="InterPro" id="IPR000644">
    <property type="entry name" value="CBS_dom"/>
</dbReference>
<accession>M1P4Y4</accession>
<dbReference type="InterPro" id="IPR016169">
    <property type="entry name" value="FAD-bd_PCMH_sub2"/>
</dbReference>
<dbReference type="AlphaFoldDB" id="M1P4Y4"/>
<evidence type="ECO:0000256" key="2">
    <source>
        <dbReference type="ARBA" id="ARBA00023122"/>
    </source>
</evidence>
<dbReference type="InterPro" id="IPR005170">
    <property type="entry name" value="Transptr-assoc_dom"/>
</dbReference>
<organism evidence="5 6">
    <name type="scientific">Desulfocapsa sulfexigens (strain DSM 10523 / SB164P1)</name>
    <dbReference type="NCBI Taxonomy" id="1167006"/>
    <lineage>
        <taxon>Bacteria</taxon>
        <taxon>Pseudomonadati</taxon>
        <taxon>Thermodesulfobacteriota</taxon>
        <taxon>Desulfobulbia</taxon>
        <taxon>Desulfobulbales</taxon>
        <taxon>Desulfocapsaceae</taxon>
        <taxon>Desulfocapsa</taxon>
    </lineage>
</organism>
<dbReference type="HOGENOM" id="CLU_015237_3_0_7"/>
<dbReference type="OrthoDB" id="9798188at2"/>
<dbReference type="GO" id="GO:0050660">
    <property type="term" value="F:flavin adenine dinucleotide binding"/>
    <property type="evidence" value="ECO:0007669"/>
    <property type="project" value="InterPro"/>
</dbReference>
<dbReference type="PANTHER" id="PTHR22777">
    <property type="entry name" value="HEMOLYSIN-RELATED"/>
    <property type="match status" value="1"/>
</dbReference>
<dbReference type="Pfam" id="PF03471">
    <property type="entry name" value="CorC_HlyC"/>
    <property type="match status" value="1"/>
</dbReference>
<dbReference type="InterPro" id="IPR044751">
    <property type="entry name" value="Ion_transp-like_CBS"/>
</dbReference>
<dbReference type="STRING" id="1167006.UWK_00186"/>
<dbReference type="Gene3D" id="3.30.465.10">
    <property type="match status" value="1"/>
</dbReference>
<proteinExistence type="predicted"/>
<evidence type="ECO:0000256" key="3">
    <source>
        <dbReference type="PROSITE-ProRule" id="PRU00703"/>
    </source>
</evidence>
<evidence type="ECO:0000313" key="5">
    <source>
        <dbReference type="EMBL" id="AGF76772.1"/>
    </source>
</evidence>
<feature type="domain" description="CBS" evidence="4">
    <location>
        <begin position="143"/>
        <end position="200"/>
    </location>
</feature>